<dbReference type="Pfam" id="PF05138">
    <property type="entry name" value="PaaA_PaaC"/>
    <property type="match status" value="1"/>
</dbReference>
<proteinExistence type="predicted"/>
<dbReference type="EMBL" id="BMGG01000002">
    <property type="protein sequence ID" value="GGC54786.1"/>
    <property type="molecule type" value="Genomic_DNA"/>
</dbReference>
<gene>
    <name evidence="1" type="primary">paaC</name>
    <name evidence="1" type="ORF">GCM10010994_12150</name>
</gene>
<dbReference type="Proteomes" id="UP000637002">
    <property type="component" value="Unassembled WGS sequence"/>
</dbReference>
<keyword evidence="2" id="KW-1185">Reference proteome</keyword>
<dbReference type="PANTHER" id="PTHR30458:SF0">
    <property type="entry name" value="1,2-PHENYLACETYL-COA EPOXIDASE, SUBUNIT C"/>
    <property type="match status" value="1"/>
</dbReference>
<dbReference type="InterPro" id="IPR052703">
    <property type="entry name" value="Aromatic_CoA_ox/epox"/>
</dbReference>
<reference evidence="1" key="1">
    <citation type="journal article" date="2014" name="Int. J. Syst. Evol. Microbiol.">
        <title>Complete genome sequence of Corynebacterium casei LMG S-19264T (=DSM 44701T), isolated from a smear-ripened cheese.</title>
        <authorList>
            <consortium name="US DOE Joint Genome Institute (JGI-PGF)"/>
            <person name="Walter F."/>
            <person name="Albersmeier A."/>
            <person name="Kalinowski J."/>
            <person name="Ruckert C."/>
        </authorList>
    </citation>
    <scope>NUCLEOTIDE SEQUENCE</scope>
    <source>
        <strain evidence="1">CGMCC 1.12919</strain>
    </source>
</reference>
<dbReference type="InterPro" id="IPR012347">
    <property type="entry name" value="Ferritin-like"/>
</dbReference>
<dbReference type="FunFam" id="1.20.1260.10:FF:000012">
    <property type="entry name" value="1,2-phenylacetyl-CoA epoxidase, subunit C"/>
    <property type="match status" value="1"/>
</dbReference>
<comment type="caution">
    <text evidence="1">The sequence shown here is derived from an EMBL/GenBank/DDBJ whole genome shotgun (WGS) entry which is preliminary data.</text>
</comment>
<dbReference type="GO" id="GO:0010124">
    <property type="term" value="P:phenylacetate catabolic process"/>
    <property type="evidence" value="ECO:0007669"/>
    <property type="project" value="InterPro"/>
</dbReference>
<dbReference type="InterPro" id="IPR007814">
    <property type="entry name" value="PaaA_PaaC"/>
</dbReference>
<evidence type="ECO:0000313" key="1">
    <source>
        <dbReference type="EMBL" id="GGC54786.1"/>
    </source>
</evidence>
<dbReference type="RefSeq" id="WP_188608248.1">
    <property type="nucleotide sequence ID" value="NZ_BMGG01000002.1"/>
</dbReference>
<sequence length="258" mass="28508">MAPGPIRVAETPLVSYLLRRADDALVLGHRLSEWAGRAPTMEEDMALANMGLDLLGQARMLYAHAGEVEGRGRDEDAFAYWRDERGYRNLLLVEQPNGDFAVTIVRQFLYAAYAEPYWRAMMASGDATLAAVGAKAEKEMAYHVRHCAEWVVRLGDGTAESRARAAAALTELWPFTGELFEVDGTDRTLIAAGIAVDPQTLREPWQRTVIQVLAEATLEAPPAGFMRRGGRSGRHSEHLGHLLAEMQHLQRSNPGAAW</sequence>
<dbReference type="NCBIfam" id="TIGR02158">
    <property type="entry name" value="PA_CoA_Oxy3"/>
    <property type="match status" value="1"/>
</dbReference>
<dbReference type="GO" id="GO:0005829">
    <property type="term" value="C:cytosol"/>
    <property type="evidence" value="ECO:0007669"/>
    <property type="project" value="TreeGrafter"/>
</dbReference>
<name>A0A916TZX2_9HYPH</name>
<dbReference type="PANTHER" id="PTHR30458">
    <property type="entry name" value="PHENYLACETIC ACID DEGRADATION PROTEIN PAA"/>
    <property type="match status" value="1"/>
</dbReference>
<dbReference type="Gene3D" id="1.20.1260.10">
    <property type="match status" value="1"/>
</dbReference>
<organism evidence="1 2">
    <name type="scientific">Chelatococcus reniformis</name>
    <dbReference type="NCBI Taxonomy" id="1494448"/>
    <lineage>
        <taxon>Bacteria</taxon>
        <taxon>Pseudomonadati</taxon>
        <taxon>Pseudomonadota</taxon>
        <taxon>Alphaproteobacteria</taxon>
        <taxon>Hyphomicrobiales</taxon>
        <taxon>Chelatococcaceae</taxon>
        <taxon>Chelatococcus</taxon>
    </lineage>
</organism>
<evidence type="ECO:0000313" key="2">
    <source>
        <dbReference type="Proteomes" id="UP000637002"/>
    </source>
</evidence>
<accession>A0A916TZX2</accession>
<dbReference type="AlphaFoldDB" id="A0A916TZX2"/>
<dbReference type="SUPFAM" id="SSF47240">
    <property type="entry name" value="Ferritin-like"/>
    <property type="match status" value="1"/>
</dbReference>
<dbReference type="InterPro" id="IPR009078">
    <property type="entry name" value="Ferritin-like_SF"/>
</dbReference>
<dbReference type="PIRSF" id="PIRSF037834">
    <property type="entry name" value="PA_CoA_Oase3"/>
    <property type="match status" value="1"/>
</dbReference>
<dbReference type="InterPro" id="IPR011882">
    <property type="entry name" value="PaaC"/>
</dbReference>
<protein>
    <submittedName>
        <fullName evidence="1">Phenylacetic acid degradation protein</fullName>
    </submittedName>
</protein>
<reference evidence="1" key="2">
    <citation type="submission" date="2020-09" db="EMBL/GenBank/DDBJ databases">
        <authorList>
            <person name="Sun Q."/>
            <person name="Zhou Y."/>
        </authorList>
    </citation>
    <scope>NUCLEOTIDE SEQUENCE</scope>
    <source>
        <strain evidence="1">CGMCC 1.12919</strain>
    </source>
</reference>